<proteinExistence type="predicted"/>
<dbReference type="Gene3D" id="2.10.109.10">
    <property type="entry name" value="Umud Fragment, subunit A"/>
    <property type="match status" value="1"/>
</dbReference>
<accession>A0ABT3GCU7</accession>
<keyword evidence="2" id="KW-1185">Reference proteome</keyword>
<dbReference type="EMBL" id="JAPDDR010000025">
    <property type="protein sequence ID" value="MCW1917045.1"/>
    <property type="molecule type" value="Genomic_DNA"/>
</dbReference>
<comment type="caution">
    <text evidence="1">The sequence shown here is derived from an EMBL/GenBank/DDBJ whole genome shotgun (WGS) entry which is preliminary data.</text>
</comment>
<gene>
    <name evidence="1" type="ORF">OJ996_25875</name>
</gene>
<dbReference type="RefSeq" id="WP_264516665.1">
    <property type="nucleotide sequence ID" value="NZ_JAPDDR010000025.1"/>
</dbReference>
<evidence type="ECO:0000313" key="1">
    <source>
        <dbReference type="EMBL" id="MCW1917045.1"/>
    </source>
</evidence>
<name>A0ABT3GCU7_9BACT</name>
<organism evidence="1 2">
    <name type="scientific">Luteolibacter rhizosphaerae</name>
    <dbReference type="NCBI Taxonomy" id="2989719"/>
    <lineage>
        <taxon>Bacteria</taxon>
        <taxon>Pseudomonadati</taxon>
        <taxon>Verrucomicrobiota</taxon>
        <taxon>Verrucomicrobiia</taxon>
        <taxon>Verrucomicrobiales</taxon>
        <taxon>Verrucomicrobiaceae</taxon>
        <taxon>Luteolibacter</taxon>
    </lineage>
</organism>
<reference evidence="1" key="1">
    <citation type="submission" date="2022-10" db="EMBL/GenBank/DDBJ databases">
        <title>Luteolibacter sp. GHJ8, whole genome shotgun sequencing project.</title>
        <authorList>
            <person name="Zhao G."/>
            <person name="Shen L."/>
        </authorList>
    </citation>
    <scope>NUCLEOTIDE SEQUENCE</scope>
    <source>
        <strain evidence="1">GHJ8</strain>
    </source>
</reference>
<sequence length="88" mass="9768">MELPTVPDGSTIIVKAFKDQGFPKKGSIVVYNDGFGTTLKLFDYEKANGDEEHARFGKVPVLKSINPEFPDVEPLEGRRIDAVFVEVL</sequence>
<dbReference type="Proteomes" id="UP001165653">
    <property type="component" value="Unassembled WGS sequence"/>
</dbReference>
<protein>
    <submittedName>
        <fullName evidence="1">Uncharacterized protein</fullName>
    </submittedName>
</protein>
<evidence type="ECO:0000313" key="2">
    <source>
        <dbReference type="Proteomes" id="UP001165653"/>
    </source>
</evidence>